<evidence type="ECO:0000313" key="6">
    <source>
        <dbReference type="Proteomes" id="UP000214673"/>
    </source>
</evidence>
<keyword evidence="1" id="KW-0732">Signal</keyword>
<name>A0A212AUY2_9RHOB</name>
<dbReference type="EMBL" id="NIPX01000004">
    <property type="protein sequence ID" value="OWJ85289.1"/>
    <property type="molecule type" value="Genomic_DNA"/>
</dbReference>
<feature type="signal peptide" evidence="1">
    <location>
        <begin position="1"/>
        <end position="20"/>
    </location>
</feature>
<proteinExistence type="predicted"/>
<feature type="chain" id="PRO_5011265528" description="EF-hand domain-containing protein" evidence="1">
    <location>
        <begin position="21"/>
        <end position="118"/>
    </location>
</feature>
<dbReference type="PROSITE" id="PS50222">
    <property type="entry name" value="EF_HAND_2"/>
    <property type="match status" value="1"/>
</dbReference>
<protein>
    <recommendedName>
        <fullName evidence="2">EF-hand domain-containing protein</fullName>
    </recommendedName>
</protein>
<dbReference type="Proteomes" id="UP000214673">
    <property type="component" value="Unassembled WGS sequence"/>
</dbReference>
<evidence type="ECO:0000313" key="5">
    <source>
        <dbReference type="Proteomes" id="UP000196640"/>
    </source>
</evidence>
<dbReference type="GO" id="GO:0005509">
    <property type="term" value="F:calcium ion binding"/>
    <property type="evidence" value="ECO:0007669"/>
    <property type="project" value="InterPro"/>
</dbReference>
<feature type="domain" description="EF-hand" evidence="2">
    <location>
        <begin position="48"/>
        <end position="83"/>
    </location>
</feature>
<dbReference type="STRING" id="366616.CG51_08095"/>
<accession>A0A212AUY2</accession>
<evidence type="ECO:0000313" key="4">
    <source>
        <dbReference type="EMBL" id="OWJ85289.1"/>
    </source>
</evidence>
<dbReference type="InterPro" id="IPR002048">
    <property type="entry name" value="EF_hand_dom"/>
</dbReference>
<dbReference type="OrthoDB" id="5470953at2"/>
<keyword evidence="6" id="KW-1185">Reference proteome</keyword>
<dbReference type="Proteomes" id="UP000196640">
    <property type="component" value="Unassembled WGS sequence"/>
</dbReference>
<dbReference type="RefSeq" id="WP_035745752.1">
    <property type="nucleotide sequence ID" value="NZ_CALUEG010000021.1"/>
</dbReference>
<evidence type="ECO:0000259" key="2">
    <source>
        <dbReference type="PROSITE" id="PS50222"/>
    </source>
</evidence>
<gene>
    <name evidence="4" type="ORF">CDV52_04970</name>
    <name evidence="3" type="ORF">CDV53_12135</name>
</gene>
<dbReference type="InterPro" id="IPR011992">
    <property type="entry name" value="EF-hand-dom_pair"/>
</dbReference>
<comment type="caution">
    <text evidence="4">The sequence shown here is derived from an EMBL/GenBank/DDBJ whole genome shotgun (WGS) entry which is preliminary data.</text>
</comment>
<dbReference type="EMBL" id="NIPV01000047">
    <property type="protein sequence ID" value="OWJ74944.1"/>
    <property type="molecule type" value="Genomic_DNA"/>
</dbReference>
<dbReference type="Pfam" id="PF13202">
    <property type="entry name" value="EF-hand_5"/>
    <property type="match status" value="3"/>
</dbReference>
<organism evidence="4 5">
    <name type="scientific">Haematobacter missouriensis</name>
    <dbReference type="NCBI Taxonomy" id="366616"/>
    <lineage>
        <taxon>Bacteria</taxon>
        <taxon>Pseudomonadati</taxon>
        <taxon>Pseudomonadota</taxon>
        <taxon>Alphaproteobacteria</taxon>
        <taxon>Rhodobacterales</taxon>
        <taxon>Paracoccaceae</taxon>
        <taxon>Haematobacter</taxon>
    </lineage>
</organism>
<dbReference type="AlphaFoldDB" id="A0A212AUY2"/>
<evidence type="ECO:0000313" key="3">
    <source>
        <dbReference type="EMBL" id="OWJ74944.1"/>
    </source>
</evidence>
<sequence>MNRKLILACAATLLATPVLAQSEGVGVIDERVLQLMDANGDGVVTRAEMQAYAERAFTQLDTNGNGRLEPSETSQVLSASQFQIMDKNRNGWLSKKEFIDQIMADFASADKNGDGVLR</sequence>
<evidence type="ECO:0000256" key="1">
    <source>
        <dbReference type="SAM" id="SignalP"/>
    </source>
</evidence>
<dbReference type="Gene3D" id="1.10.238.10">
    <property type="entry name" value="EF-hand"/>
    <property type="match status" value="2"/>
</dbReference>
<reference evidence="5 6" key="1">
    <citation type="submission" date="2016-11" db="EMBL/GenBank/DDBJ databases">
        <title>Comparison of Traditional DNA-DNA Hybridization with In Silico Genomic Analysis.</title>
        <authorList>
            <person name="Nicholson A.C."/>
            <person name="Sammons S."/>
            <person name="Humrighouse B.W."/>
            <person name="Graziano J."/>
            <person name="Lasker B."/>
            <person name="Whitney A.M."/>
            <person name="Mcquiston J.R."/>
        </authorList>
    </citation>
    <scope>NUCLEOTIDE SEQUENCE [LARGE SCALE GENOMIC DNA]</scope>
    <source>
        <strain evidence="3 6">H1892</strain>
        <strain evidence="4 5">H2381</strain>
    </source>
</reference>
<dbReference type="SUPFAM" id="SSF47473">
    <property type="entry name" value="EF-hand"/>
    <property type="match status" value="1"/>
</dbReference>